<evidence type="ECO:0000313" key="3">
    <source>
        <dbReference type="Proteomes" id="UP001378188"/>
    </source>
</evidence>
<dbReference type="PANTHER" id="PTHR19328:SF75">
    <property type="entry name" value="ALDOSE SUGAR DEHYDROGENASE YLII"/>
    <property type="match status" value="1"/>
</dbReference>
<dbReference type="InterPro" id="IPR011042">
    <property type="entry name" value="6-blade_b-propeller_TolB-like"/>
</dbReference>
<feature type="domain" description="Glucose/Sorbosone dehydrogenase" evidence="1">
    <location>
        <begin position="13"/>
        <end position="289"/>
    </location>
</feature>
<accession>A0AAW9RKD1</accession>
<dbReference type="InterPro" id="IPR012938">
    <property type="entry name" value="Glc/Sorbosone_DH"/>
</dbReference>
<keyword evidence="3" id="KW-1185">Reference proteome</keyword>
<evidence type="ECO:0000313" key="2">
    <source>
        <dbReference type="EMBL" id="MEJ8572717.1"/>
    </source>
</evidence>
<name>A0AAW9RKD1_9HYPH</name>
<dbReference type="SUPFAM" id="SSF50952">
    <property type="entry name" value="Soluble quinoprotein glucose dehydrogenase"/>
    <property type="match status" value="1"/>
</dbReference>
<organism evidence="2 3">
    <name type="scientific">Microbaculum marinum</name>
    <dbReference type="NCBI Taxonomy" id="1764581"/>
    <lineage>
        <taxon>Bacteria</taxon>
        <taxon>Pseudomonadati</taxon>
        <taxon>Pseudomonadota</taxon>
        <taxon>Alphaproteobacteria</taxon>
        <taxon>Hyphomicrobiales</taxon>
        <taxon>Tepidamorphaceae</taxon>
        <taxon>Microbaculum</taxon>
    </lineage>
</organism>
<dbReference type="PANTHER" id="PTHR19328">
    <property type="entry name" value="HEDGEHOG-INTERACTING PROTEIN"/>
    <property type="match status" value="1"/>
</dbReference>
<dbReference type="RefSeq" id="WP_340330405.1">
    <property type="nucleotide sequence ID" value="NZ_JAZHOF010000005.1"/>
</dbReference>
<dbReference type="Proteomes" id="UP001378188">
    <property type="component" value="Unassembled WGS sequence"/>
</dbReference>
<reference evidence="2 3" key="1">
    <citation type="submission" date="2024-02" db="EMBL/GenBank/DDBJ databases">
        <title>Genome analysis and characterization of Microbaculum marinisediminis sp. nov., isolated from marine sediment.</title>
        <authorList>
            <person name="Du Z.-J."/>
            <person name="Ye Y.-Q."/>
            <person name="Zhang Z.-R."/>
            <person name="Yuan S.-M."/>
            <person name="Zhang X.-Y."/>
        </authorList>
    </citation>
    <scope>NUCLEOTIDE SEQUENCE [LARGE SCALE GENOMIC DNA]</scope>
    <source>
        <strain evidence="2 3">SDUM1044001</strain>
    </source>
</reference>
<proteinExistence type="predicted"/>
<dbReference type="EMBL" id="JAZHOF010000005">
    <property type="protein sequence ID" value="MEJ8572717.1"/>
    <property type="molecule type" value="Genomic_DNA"/>
</dbReference>
<protein>
    <submittedName>
        <fullName evidence="2">PQQ-dependent sugar dehydrogenase</fullName>
    </submittedName>
</protein>
<comment type="caution">
    <text evidence="2">The sequence shown here is derived from an EMBL/GenBank/DDBJ whole genome shotgun (WGS) entry which is preliminary data.</text>
</comment>
<evidence type="ECO:0000259" key="1">
    <source>
        <dbReference type="Pfam" id="PF07995"/>
    </source>
</evidence>
<gene>
    <name evidence="2" type="ORF">V3328_14595</name>
</gene>
<dbReference type="InterPro" id="IPR011041">
    <property type="entry name" value="Quinoprot_gluc/sorb_DH_b-prop"/>
</dbReference>
<dbReference type="AlphaFoldDB" id="A0AAW9RKD1"/>
<dbReference type="Gene3D" id="2.120.10.30">
    <property type="entry name" value="TolB, C-terminal domain"/>
    <property type="match status" value="1"/>
</dbReference>
<dbReference type="Pfam" id="PF07995">
    <property type="entry name" value="GSDH"/>
    <property type="match status" value="1"/>
</dbReference>
<sequence>MSVTGAPGFRKLVFVVEQGGTIRVLRKETPLDRPFLNISKRVLGPPDDDAGNEQGLLSMAFAPDYGRSGRFYVAYTSRTGDLEIEEFRRSARSGRRADRSSRRHILTVPHRDAPNHNGGHLQFGPDGYLYISTGDGGGTGDPRDNARRTDRLLGKILRIDPTPGRKRPYRIPRSNPFRGKPGLDEIYAYGLRNPWRFSLHGNKIFVADVGQARWEEINSLRRVRAAGANFGWPQYEGKAVFDADRPGADPVTFPALVYSHDDGGCSVTGGYVVTDPTLPDLAGRYLYADFCLGELRSFIPRRGARDDKPVGLTVAFPTSFGIGPKGRVYVAQVDGAVLRLAPVDGDASD</sequence>